<keyword evidence="5" id="KW-1185">Reference proteome</keyword>
<evidence type="ECO:0000259" key="3">
    <source>
        <dbReference type="Pfam" id="PF25989"/>
    </source>
</evidence>
<dbReference type="Gene3D" id="2.40.420.20">
    <property type="match status" value="1"/>
</dbReference>
<evidence type="ECO:0000256" key="1">
    <source>
        <dbReference type="ARBA" id="ARBA00004196"/>
    </source>
</evidence>
<dbReference type="KEGG" id="acin:CBP34_03610"/>
<dbReference type="Gene3D" id="2.40.30.170">
    <property type="match status" value="1"/>
</dbReference>
<dbReference type="Gene3D" id="2.40.50.100">
    <property type="match status" value="1"/>
</dbReference>
<dbReference type="Pfam" id="PF25989">
    <property type="entry name" value="YknX_C"/>
    <property type="match status" value="1"/>
</dbReference>
<keyword evidence="2" id="KW-0175">Coiled coil</keyword>
<dbReference type="InterPro" id="IPR058637">
    <property type="entry name" value="YknX-like_C"/>
</dbReference>
<evidence type="ECO:0000313" key="5">
    <source>
        <dbReference type="Proteomes" id="UP000194432"/>
    </source>
</evidence>
<accession>A0A240U0P5</accession>
<evidence type="ECO:0000313" key="4">
    <source>
        <dbReference type="EMBL" id="ART50930.1"/>
    </source>
</evidence>
<gene>
    <name evidence="4" type="ORF">CBP34_03610</name>
</gene>
<dbReference type="GO" id="GO:0030313">
    <property type="term" value="C:cell envelope"/>
    <property type="evidence" value="ECO:0007669"/>
    <property type="project" value="UniProtKB-SubCell"/>
</dbReference>
<dbReference type="PANTHER" id="PTHR32347:SF29">
    <property type="entry name" value="UPF0194 MEMBRANE PROTEIN YBHG"/>
    <property type="match status" value="1"/>
</dbReference>
<sequence>MAMQKKTVMLGVGALVVLGALLAWAFAPRPLQVEAAAVVRGRFEAGIDEDAKTRLRDRYSVSAPLAGRLARIALREGDAVLAGDVVARITPAMPALLDERSLREQQARVTAAQANLQRAAVRIERSRVAQDQARNDLRRSEQLAQQGFVAPTRLDTERLALQAAEKDTDAALQDQQVARADLAQARAALDVVQRPGSAPADKAFEVLAPVAGRVLRVAQVSEGVVALGTVLVEVGDTAQLEVVAPLLSTDALQVRPGSPVRIERWGGPGVLQGRVRSVEPAAFTKVSALGVEEQRVNVLIDLTSPPAQWAALGDGYRVVARVLTREAPDATLVPVSALFPLPGSDAAASAPMAEAAAPRMAVFVVDGGRARRTPVVLEARGSTHAWVKEGLQAGAQVVVYPPAALVDGARVTVRTP</sequence>
<reference evidence="4 5" key="1">
    <citation type="submission" date="2017-05" db="EMBL/GenBank/DDBJ databases">
        <title>Polyphasic characterization of four soil-derived phenanthrene-degrading Acidovorax strains and proposal of Acidovorax phenanthrenivorans sp. nov.</title>
        <authorList>
            <person name="Singleton D.R."/>
            <person name="Lee J."/>
            <person name="Dickey A.N."/>
            <person name="Stroud A."/>
            <person name="Scholl E.H."/>
            <person name="Wright F.A."/>
            <person name="Aitken M.D."/>
        </authorList>
    </citation>
    <scope>NUCLEOTIDE SEQUENCE [LARGE SCALE GENOMIC DNA]</scope>
    <source>
        <strain evidence="4">NA3</strain>
    </source>
</reference>
<organism evidence="4 5">
    <name type="scientific">Acidovorax carolinensis</name>
    <dbReference type="NCBI Taxonomy" id="553814"/>
    <lineage>
        <taxon>Bacteria</taxon>
        <taxon>Pseudomonadati</taxon>
        <taxon>Pseudomonadota</taxon>
        <taxon>Betaproteobacteria</taxon>
        <taxon>Burkholderiales</taxon>
        <taxon>Comamonadaceae</taxon>
        <taxon>Acidovorax</taxon>
    </lineage>
</organism>
<name>A0A240U0P5_9BURK</name>
<proteinExistence type="predicted"/>
<dbReference type="Proteomes" id="UP000194432">
    <property type="component" value="Chromosome 1"/>
</dbReference>
<dbReference type="EMBL" id="CP021361">
    <property type="protein sequence ID" value="ART50930.1"/>
    <property type="molecule type" value="Genomic_DNA"/>
</dbReference>
<dbReference type="PANTHER" id="PTHR32347">
    <property type="entry name" value="EFFLUX SYSTEM COMPONENT YKNX-RELATED"/>
    <property type="match status" value="1"/>
</dbReference>
<feature type="domain" description="YknX-like C-terminal permuted SH3-like" evidence="3">
    <location>
        <begin position="361"/>
        <end position="413"/>
    </location>
</feature>
<protein>
    <submittedName>
        <fullName evidence="4">Efflux transporter periplasmic adaptor subunit</fullName>
    </submittedName>
</protein>
<dbReference type="Gene3D" id="1.10.287.470">
    <property type="entry name" value="Helix hairpin bin"/>
    <property type="match status" value="1"/>
</dbReference>
<comment type="subcellular location">
    <subcellularLocation>
        <location evidence="1">Cell envelope</location>
    </subcellularLocation>
</comment>
<dbReference type="AlphaFoldDB" id="A0A240U0P5"/>
<evidence type="ECO:0000256" key="2">
    <source>
        <dbReference type="ARBA" id="ARBA00023054"/>
    </source>
</evidence>
<dbReference type="InterPro" id="IPR050465">
    <property type="entry name" value="UPF0194_transport"/>
</dbReference>